<evidence type="ECO:0000259" key="3">
    <source>
        <dbReference type="SMART" id="SM00884"/>
    </source>
</evidence>
<dbReference type="OrthoDB" id="27073at2759"/>
<protein>
    <recommendedName>
        <fullName evidence="3">Cullin neddylation domain-containing protein</fullName>
    </recommendedName>
</protein>
<dbReference type="InterPro" id="IPR036388">
    <property type="entry name" value="WH-like_DNA-bd_sf"/>
</dbReference>
<evidence type="ECO:0000313" key="4">
    <source>
        <dbReference type="EMBL" id="CAG9761110.1"/>
    </source>
</evidence>
<name>A0A9N9MCX9_9CUCU</name>
<dbReference type="InterPro" id="IPR036390">
    <property type="entry name" value="WH_DNA-bd_sf"/>
</dbReference>
<evidence type="ECO:0000313" key="5">
    <source>
        <dbReference type="Proteomes" id="UP001152799"/>
    </source>
</evidence>
<dbReference type="EMBL" id="OU892277">
    <property type="protein sequence ID" value="CAG9761110.1"/>
    <property type="molecule type" value="Genomic_DNA"/>
</dbReference>
<dbReference type="InterPro" id="IPR019559">
    <property type="entry name" value="Cullin_neddylation_domain"/>
</dbReference>
<evidence type="ECO:0000256" key="1">
    <source>
        <dbReference type="ARBA" id="ARBA00022499"/>
    </source>
</evidence>
<reference evidence="4" key="1">
    <citation type="submission" date="2022-01" db="EMBL/GenBank/DDBJ databases">
        <authorList>
            <person name="King R."/>
        </authorList>
    </citation>
    <scope>NUCLEOTIDE SEQUENCE</scope>
</reference>
<dbReference type="SMART" id="SM00884">
    <property type="entry name" value="Cullin_Nedd8"/>
    <property type="match status" value="1"/>
</dbReference>
<proteinExistence type="predicted"/>
<evidence type="ECO:0000256" key="2">
    <source>
        <dbReference type="ARBA" id="ARBA00022843"/>
    </source>
</evidence>
<dbReference type="AlphaFoldDB" id="A0A9N9MCX9"/>
<dbReference type="Proteomes" id="UP001152799">
    <property type="component" value="Chromosome 1"/>
</dbReference>
<dbReference type="FunFam" id="1.10.10.10:FF:000014">
    <property type="entry name" value="Cullin 1"/>
    <property type="match status" value="1"/>
</dbReference>
<feature type="domain" description="Cullin neddylation" evidence="3">
    <location>
        <begin position="10"/>
        <end position="77"/>
    </location>
</feature>
<accession>A0A9N9MCX9</accession>
<keyword evidence="2" id="KW-0832">Ubl conjugation</keyword>
<keyword evidence="5" id="KW-1185">Reference proteome</keyword>
<dbReference type="SUPFAM" id="SSF46785">
    <property type="entry name" value="Winged helix' DNA-binding domain"/>
    <property type="match status" value="1"/>
</dbReference>
<dbReference type="Gene3D" id="1.10.10.10">
    <property type="entry name" value="Winged helix-like DNA-binding domain superfamily/Winged helix DNA-binding domain"/>
    <property type="match status" value="1"/>
</dbReference>
<keyword evidence="1" id="KW-1017">Isopeptide bond</keyword>
<sequence>MEQETIDKDIEGNRKFLIQAAIVRIIKTRKVCQHQQLVAEVMDKLFSKFKPRVETIKKCIDILIDKEYLERNNGQNDEYKYVD</sequence>
<organism evidence="4 5">
    <name type="scientific">Ceutorhynchus assimilis</name>
    <name type="common">cabbage seed weevil</name>
    <dbReference type="NCBI Taxonomy" id="467358"/>
    <lineage>
        <taxon>Eukaryota</taxon>
        <taxon>Metazoa</taxon>
        <taxon>Ecdysozoa</taxon>
        <taxon>Arthropoda</taxon>
        <taxon>Hexapoda</taxon>
        <taxon>Insecta</taxon>
        <taxon>Pterygota</taxon>
        <taxon>Neoptera</taxon>
        <taxon>Endopterygota</taxon>
        <taxon>Coleoptera</taxon>
        <taxon>Polyphaga</taxon>
        <taxon>Cucujiformia</taxon>
        <taxon>Curculionidae</taxon>
        <taxon>Ceutorhynchinae</taxon>
        <taxon>Ceutorhynchus</taxon>
    </lineage>
</organism>
<dbReference type="Pfam" id="PF10557">
    <property type="entry name" value="Cullin_Nedd8"/>
    <property type="match status" value="1"/>
</dbReference>
<gene>
    <name evidence="4" type="ORF">CEUTPL_LOCUS1821</name>
</gene>
<dbReference type="InterPro" id="IPR045093">
    <property type="entry name" value="Cullin"/>
</dbReference>
<dbReference type="PANTHER" id="PTHR11932">
    <property type="entry name" value="CULLIN"/>
    <property type="match status" value="1"/>
</dbReference>